<protein>
    <submittedName>
        <fullName evidence="1">Uncharacterized protein</fullName>
    </submittedName>
</protein>
<comment type="caution">
    <text evidence="1">The sequence shown here is derived from an EMBL/GenBank/DDBJ whole genome shotgun (WGS) entry which is preliminary data.</text>
</comment>
<dbReference type="OrthoDB" id="9810191at2"/>
<dbReference type="AlphaFoldDB" id="A0A1E7Y0C8"/>
<evidence type="ECO:0000313" key="2">
    <source>
        <dbReference type="Proteomes" id="UP000175684"/>
    </source>
</evidence>
<dbReference type="EMBL" id="MAXD01000003">
    <property type="protein sequence ID" value="OFA35016.1"/>
    <property type="molecule type" value="Genomic_DNA"/>
</dbReference>
<dbReference type="RefSeq" id="WP_070122571.1">
    <property type="nucleotide sequence ID" value="NZ_MAXD01000003.1"/>
</dbReference>
<sequence>MNDITLGKCPFCGGRVSSAVESGREGALVAYWCVRPVCENGCPVGRMADGWDDLHVGYGGDPGPDVVGTDLAAKWAGVCGTLARPRPCPRCGGRPAFVAANAVLCFGCPDDGLVKSEADTTLLGLVVRWNGEAAAAESAGRRQAELEAECAILNRAYWPDRFKNEWG</sequence>
<dbReference type="Proteomes" id="UP000175684">
    <property type="component" value="Unassembled WGS sequence"/>
</dbReference>
<proteinExistence type="predicted"/>
<reference evidence="1 2" key="1">
    <citation type="submission" date="2016-07" db="EMBL/GenBank/DDBJ databases">
        <title>Draft Genome Sequence of Bifidobacterium adolescentis strain Km 4.</title>
        <authorList>
            <person name="Danilenko V.N."/>
        </authorList>
    </citation>
    <scope>NUCLEOTIDE SEQUENCE [LARGE SCALE GENOMIC DNA]</scope>
    <source>
        <strain evidence="1 2">Km 4</strain>
    </source>
</reference>
<gene>
    <name evidence="1" type="ORF">BBK15_06005</name>
</gene>
<organism evidence="1 2">
    <name type="scientific">Bifidobacterium adolescentis</name>
    <dbReference type="NCBI Taxonomy" id="1680"/>
    <lineage>
        <taxon>Bacteria</taxon>
        <taxon>Bacillati</taxon>
        <taxon>Actinomycetota</taxon>
        <taxon>Actinomycetes</taxon>
        <taxon>Bifidobacteriales</taxon>
        <taxon>Bifidobacteriaceae</taxon>
        <taxon>Bifidobacterium</taxon>
    </lineage>
</organism>
<evidence type="ECO:0000313" key="1">
    <source>
        <dbReference type="EMBL" id="OFA35016.1"/>
    </source>
</evidence>
<name>A0A1E7Y0C8_BIFAD</name>
<accession>A0A1E7Y0C8</accession>